<feature type="domain" description="ABC transporter" evidence="5">
    <location>
        <begin position="3"/>
        <end position="240"/>
    </location>
</feature>
<dbReference type="SUPFAM" id="SSF52540">
    <property type="entry name" value="P-loop containing nucleoside triphosphate hydrolases"/>
    <property type="match status" value="1"/>
</dbReference>
<dbReference type="RefSeq" id="WP_281836817.1">
    <property type="nucleotide sequence ID" value="NZ_BSDY01000015.1"/>
</dbReference>
<evidence type="ECO:0000256" key="4">
    <source>
        <dbReference type="ARBA" id="ARBA00022967"/>
    </source>
</evidence>
<proteinExistence type="predicted"/>
<evidence type="ECO:0000259" key="5">
    <source>
        <dbReference type="PROSITE" id="PS50893"/>
    </source>
</evidence>
<sequence length="257" mass="28468">MAIEVKGVRFSYGKKEILKGVDVRINKGKLTGILGPNGCGKSTLLKNILGYLKKSQGEIILGGSELGEYTQKELARTVALVPQKSSLMSPMKVEEFVLMGRLPHLVSSWQGYSREDREISEKFMEEMDIGRFKERGALSLSGGEFQRVLLARALTQDPDILLLDEPTSAMDLNHAVELMVKVRKLVREKGLTSVAVIHDLNLASMFCDELVLMVGGKAKYVGTPKEVLTEEILKEVYNLKSKVITDDDGNPYVIPLV</sequence>
<keyword evidence="4" id="KW-1278">Translocase</keyword>
<dbReference type="PANTHER" id="PTHR42794">
    <property type="entry name" value="HEMIN IMPORT ATP-BINDING PROTEIN HMUV"/>
    <property type="match status" value="1"/>
</dbReference>
<dbReference type="Pfam" id="PF00005">
    <property type="entry name" value="ABC_tran"/>
    <property type="match status" value="1"/>
</dbReference>
<dbReference type="GO" id="GO:0016887">
    <property type="term" value="F:ATP hydrolysis activity"/>
    <property type="evidence" value="ECO:0007669"/>
    <property type="project" value="InterPro"/>
</dbReference>
<keyword evidence="2" id="KW-0547">Nucleotide-binding</keyword>
<comment type="caution">
    <text evidence="6">The sequence shown here is derived from an EMBL/GenBank/DDBJ whole genome shotgun (WGS) entry which is preliminary data.</text>
</comment>
<keyword evidence="7" id="KW-1185">Reference proteome</keyword>
<keyword evidence="3 6" id="KW-0067">ATP-binding</keyword>
<dbReference type="CDD" id="cd03214">
    <property type="entry name" value="ABC_Iron-Siderophores_B12_Hemin"/>
    <property type="match status" value="1"/>
</dbReference>
<protein>
    <submittedName>
        <fullName evidence="6">Heme ABC transporter ATP-binding protein</fullName>
    </submittedName>
</protein>
<evidence type="ECO:0000313" key="6">
    <source>
        <dbReference type="EMBL" id="GLI57276.1"/>
    </source>
</evidence>
<dbReference type="Gene3D" id="3.40.50.300">
    <property type="entry name" value="P-loop containing nucleotide triphosphate hydrolases"/>
    <property type="match status" value="1"/>
</dbReference>
<dbReference type="GO" id="GO:0005524">
    <property type="term" value="F:ATP binding"/>
    <property type="evidence" value="ECO:0007669"/>
    <property type="project" value="UniProtKB-KW"/>
</dbReference>
<dbReference type="PANTHER" id="PTHR42794:SF1">
    <property type="entry name" value="HEMIN IMPORT ATP-BINDING PROTEIN HMUV"/>
    <property type="match status" value="1"/>
</dbReference>
<reference evidence="6" key="1">
    <citation type="submission" date="2022-12" db="EMBL/GenBank/DDBJ databases">
        <title>Reference genome sequencing for broad-spectrum identification of bacterial and archaeal isolates by mass spectrometry.</title>
        <authorList>
            <person name="Sekiguchi Y."/>
            <person name="Tourlousse D.M."/>
        </authorList>
    </citation>
    <scope>NUCLEOTIDE SEQUENCE</scope>
    <source>
        <strain evidence="6">10succ1</strain>
    </source>
</reference>
<dbReference type="InterPro" id="IPR003593">
    <property type="entry name" value="AAA+_ATPase"/>
</dbReference>
<dbReference type="InterPro" id="IPR017871">
    <property type="entry name" value="ABC_transporter-like_CS"/>
</dbReference>
<dbReference type="FunFam" id="3.40.50.300:FF:000134">
    <property type="entry name" value="Iron-enterobactin ABC transporter ATP-binding protein"/>
    <property type="match status" value="1"/>
</dbReference>
<evidence type="ECO:0000256" key="2">
    <source>
        <dbReference type="ARBA" id="ARBA00022741"/>
    </source>
</evidence>
<evidence type="ECO:0000256" key="1">
    <source>
        <dbReference type="ARBA" id="ARBA00022448"/>
    </source>
</evidence>
<dbReference type="SMART" id="SM00382">
    <property type="entry name" value="AAA"/>
    <property type="match status" value="1"/>
</dbReference>
<dbReference type="InterPro" id="IPR027417">
    <property type="entry name" value="P-loop_NTPase"/>
</dbReference>
<dbReference type="PROSITE" id="PS00211">
    <property type="entry name" value="ABC_TRANSPORTER_1"/>
    <property type="match status" value="1"/>
</dbReference>
<dbReference type="InterPro" id="IPR003439">
    <property type="entry name" value="ABC_transporter-like_ATP-bd"/>
</dbReference>
<gene>
    <name evidence="6" type="ORF">PM10SUCC1_27900</name>
</gene>
<dbReference type="EMBL" id="BSDY01000015">
    <property type="protein sequence ID" value="GLI57276.1"/>
    <property type="molecule type" value="Genomic_DNA"/>
</dbReference>
<name>A0A9W6GP35_9FUSO</name>
<accession>A0A9W6GP35</accession>
<keyword evidence="1" id="KW-0813">Transport</keyword>
<organism evidence="6 7">
    <name type="scientific">Propionigenium maris DSM 9537</name>
    <dbReference type="NCBI Taxonomy" id="1123000"/>
    <lineage>
        <taxon>Bacteria</taxon>
        <taxon>Fusobacteriati</taxon>
        <taxon>Fusobacteriota</taxon>
        <taxon>Fusobacteriia</taxon>
        <taxon>Fusobacteriales</taxon>
        <taxon>Fusobacteriaceae</taxon>
        <taxon>Propionigenium</taxon>
    </lineage>
</organism>
<dbReference type="PROSITE" id="PS50893">
    <property type="entry name" value="ABC_TRANSPORTER_2"/>
    <property type="match status" value="1"/>
</dbReference>
<evidence type="ECO:0000256" key="3">
    <source>
        <dbReference type="ARBA" id="ARBA00022840"/>
    </source>
</evidence>
<dbReference type="Proteomes" id="UP001144471">
    <property type="component" value="Unassembled WGS sequence"/>
</dbReference>
<dbReference type="AlphaFoldDB" id="A0A9W6GP35"/>
<evidence type="ECO:0000313" key="7">
    <source>
        <dbReference type="Proteomes" id="UP001144471"/>
    </source>
</evidence>